<dbReference type="InterPro" id="IPR002993">
    <property type="entry name" value="ODC_AZ"/>
</dbReference>
<dbReference type="Gene3D" id="3.40.630.60">
    <property type="match status" value="1"/>
</dbReference>
<gene>
    <name evidence="6" type="ORF">NTEN_LOCUS14046</name>
</gene>
<comment type="subunit">
    <text evidence="2">Interacts with ODC1 and thereby sterically blocks ODC homodimerization.</text>
</comment>
<dbReference type="Proteomes" id="UP000479000">
    <property type="component" value="Unassembled WGS sequence"/>
</dbReference>
<evidence type="ECO:0000256" key="4">
    <source>
        <dbReference type="SAM" id="MobiDB-lite"/>
    </source>
</evidence>
<proteinExistence type="inferred from homology"/>
<keyword evidence="5" id="KW-0472">Membrane</keyword>
<keyword evidence="3" id="KW-0688">Ribosomal frameshifting</keyword>
<dbReference type="InterPro" id="IPR016181">
    <property type="entry name" value="Acyl_CoA_acyltransferase"/>
</dbReference>
<dbReference type="AlphaFoldDB" id="A0A6H5H547"/>
<accession>A0A6H5H547</accession>
<evidence type="ECO:0000256" key="5">
    <source>
        <dbReference type="SAM" id="Phobius"/>
    </source>
</evidence>
<dbReference type="EMBL" id="CADCXU010021002">
    <property type="protein sequence ID" value="CAB0008834.1"/>
    <property type="molecule type" value="Genomic_DNA"/>
</dbReference>
<keyword evidence="5" id="KW-1133">Transmembrane helix</keyword>
<sequence length="562" mass="66115">MDFSTHPVVRPSNRKWIMHPDLSCVLRMGRFFTIWLYFILRIFHIRIVVPYPSFTPSGGQTNNVLIFSKISLSCVVRISAFLTANFHHWDAIIDIFEFYRSTINGLRRVFQGESLRMFSEIVVSHLQLLVRICPFYCYIKYTAQNFCQKEENAFEMYRHPQEFEKCSHDTLSEPDLQGRNRRGGGARSSLQGPARHWASVVLLMSLKDHGRHILNHKFITLLEYAEEVLHCSDIIVCLKKDRPDRRKFFKLSLIRVCGSPRGICQFEIFLNDAEEWPAEINVNTEGNQIYARRISSSDVKHVDERPPFQITSSEKVEIMSDRLLELYRAHGLDALHDLFANLDHLGLTLGKEDEWQAFIRTFSEPKRTIASYPSEKMVVWSLAAVVTSIMVFGSPFGYRFVKKSFLKRDRSQIDSEINGAESASDILVERIKRRSRRRIYCPMLPILYLQTDQATITDYQLAEAKEKLKTRVKREEAIRIKHEKLWERRYPYRTPIGDTDEDLEEADKEEKFTKARAKKEKLTRFKSMGRLKIQSDRIRMFINPRRLKRFWNGHFLKKRKNA</sequence>
<evidence type="ECO:0000256" key="2">
    <source>
        <dbReference type="ARBA" id="ARBA00011836"/>
    </source>
</evidence>
<evidence type="ECO:0000256" key="1">
    <source>
        <dbReference type="ARBA" id="ARBA00008796"/>
    </source>
</evidence>
<dbReference type="GO" id="GO:0075523">
    <property type="term" value="P:viral translational frameshifting"/>
    <property type="evidence" value="ECO:0007669"/>
    <property type="project" value="UniProtKB-KW"/>
</dbReference>
<organism evidence="6 7">
    <name type="scientific">Nesidiocoris tenuis</name>
    <dbReference type="NCBI Taxonomy" id="355587"/>
    <lineage>
        <taxon>Eukaryota</taxon>
        <taxon>Metazoa</taxon>
        <taxon>Ecdysozoa</taxon>
        <taxon>Arthropoda</taxon>
        <taxon>Hexapoda</taxon>
        <taxon>Insecta</taxon>
        <taxon>Pterygota</taxon>
        <taxon>Neoptera</taxon>
        <taxon>Paraneoptera</taxon>
        <taxon>Hemiptera</taxon>
        <taxon>Heteroptera</taxon>
        <taxon>Panheteroptera</taxon>
        <taxon>Cimicomorpha</taxon>
        <taxon>Miridae</taxon>
        <taxon>Dicyphina</taxon>
        <taxon>Nesidiocoris</taxon>
    </lineage>
</organism>
<dbReference type="GO" id="GO:0008073">
    <property type="term" value="F:ornithine decarboxylase inhibitor activity"/>
    <property type="evidence" value="ECO:0007669"/>
    <property type="project" value="InterPro"/>
</dbReference>
<evidence type="ECO:0000256" key="3">
    <source>
        <dbReference type="ARBA" id="ARBA00022758"/>
    </source>
</evidence>
<protein>
    <submittedName>
        <fullName evidence="6">Uncharacterized protein</fullName>
    </submittedName>
</protein>
<feature type="transmembrane region" description="Helical" evidence="5">
    <location>
        <begin position="377"/>
        <end position="401"/>
    </location>
</feature>
<name>A0A6H5H547_9HEMI</name>
<comment type="similarity">
    <text evidence="1">Belongs to the ODC antizyme family.</text>
</comment>
<dbReference type="Pfam" id="PF02100">
    <property type="entry name" value="ODC_AZ"/>
    <property type="match status" value="1"/>
</dbReference>
<evidence type="ECO:0000313" key="7">
    <source>
        <dbReference type="Proteomes" id="UP000479000"/>
    </source>
</evidence>
<dbReference type="InterPro" id="IPR038581">
    <property type="entry name" value="ODC_AZ_sf"/>
</dbReference>
<feature type="region of interest" description="Disordered" evidence="4">
    <location>
        <begin position="170"/>
        <end position="191"/>
    </location>
</feature>
<keyword evidence="5" id="KW-0812">Transmembrane</keyword>
<evidence type="ECO:0000313" key="6">
    <source>
        <dbReference type="EMBL" id="CAB0008834.1"/>
    </source>
</evidence>
<reference evidence="6 7" key="1">
    <citation type="submission" date="2020-02" db="EMBL/GenBank/DDBJ databases">
        <authorList>
            <person name="Ferguson B K."/>
        </authorList>
    </citation>
    <scope>NUCLEOTIDE SEQUENCE [LARGE SCALE GENOMIC DNA]</scope>
</reference>
<keyword evidence="7" id="KW-1185">Reference proteome</keyword>
<dbReference type="SUPFAM" id="SSF55729">
    <property type="entry name" value="Acyl-CoA N-acyltransferases (Nat)"/>
    <property type="match status" value="1"/>
</dbReference>